<dbReference type="Proteomes" id="UP001417504">
    <property type="component" value="Unassembled WGS sequence"/>
</dbReference>
<accession>A0AAP0K4Z7</accession>
<protein>
    <recommendedName>
        <fullName evidence="4">Transmembrane protein</fullName>
    </recommendedName>
</protein>
<keyword evidence="1" id="KW-0472">Membrane</keyword>
<feature type="transmembrane region" description="Helical" evidence="1">
    <location>
        <begin position="29"/>
        <end position="47"/>
    </location>
</feature>
<proteinExistence type="predicted"/>
<reference evidence="2 3" key="1">
    <citation type="submission" date="2024-01" db="EMBL/GenBank/DDBJ databases">
        <title>Genome assemblies of Stephania.</title>
        <authorList>
            <person name="Yang L."/>
        </authorList>
    </citation>
    <scope>NUCLEOTIDE SEQUENCE [LARGE SCALE GENOMIC DNA]</scope>
    <source>
        <strain evidence="2">QJT</strain>
        <tissue evidence="2">Leaf</tissue>
    </source>
</reference>
<organism evidence="2 3">
    <name type="scientific">Stephania japonica</name>
    <dbReference type="NCBI Taxonomy" id="461633"/>
    <lineage>
        <taxon>Eukaryota</taxon>
        <taxon>Viridiplantae</taxon>
        <taxon>Streptophyta</taxon>
        <taxon>Embryophyta</taxon>
        <taxon>Tracheophyta</taxon>
        <taxon>Spermatophyta</taxon>
        <taxon>Magnoliopsida</taxon>
        <taxon>Ranunculales</taxon>
        <taxon>Menispermaceae</taxon>
        <taxon>Menispermoideae</taxon>
        <taxon>Cissampelideae</taxon>
        <taxon>Stephania</taxon>
    </lineage>
</organism>
<comment type="caution">
    <text evidence="2">The sequence shown here is derived from an EMBL/GenBank/DDBJ whole genome shotgun (WGS) entry which is preliminary data.</text>
</comment>
<gene>
    <name evidence="2" type="ORF">Sjap_004715</name>
</gene>
<keyword evidence="1" id="KW-0812">Transmembrane</keyword>
<evidence type="ECO:0000313" key="3">
    <source>
        <dbReference type="Proteomes" id="UP001417504"/>
    </source>
</evidence>
<evidence type="ECO:0000256" key="1">
    <source>
        <dbReference type="SAM" id="Phobius"/>
    </source>
</evidence>
<dbReference type="EMBL" id="JBBNAE010000002">
    <property type="protein sequence ID" value="KAK9144812.1"/>
    <property type="molecule type" value="Genomic_DNA"/>
</dbReference>
<keyword evidence="3" id="KW-1185">Reference proteome</keyword>
<sequence>MSIFLSSEHPLESSFLGFRWHRDRLQQPLFFLDLLFLFFSVFLVTFLPRSTSTF</sequence>
<dbReference type="AlphaFoldDB" id="A0AAP0K4Z7"/>
<evidence type="ECO:0008006" key="4">
    <source>
        <dbReference type="Google" id="ProtNLM"/>
    </source>
</evidence>
<name>A0AAP0K4Z7_9MAGN</name>
<evidence type="ECO:0000313" key="2">
    <source>
        <dbReference type="EMBL" id="KAK9144812.1"/>
    </source>
</evidence>
<keyword evidence="1" id="KW-1133">Transmembrane helix</keyword>